<accession>A0A810CSJ0</accession>
<name>A0A810CSJ0_9BRAD</name>
<evidence type="ECO:0000313" key="3">
    <source>
        <dbReference type="EMBL" id="BCE92177.1"/>
    </source>
</evidence>
<dbReference type="EMBL" id="AP023094">
    <property type="protein sequence ID" value="BCE48661.1"/>
    <property type="molecule type" value="Genomic_DNA"/>
</dbReference>
<reference evidence="2" key="3">
    <citation type="submission" date="2020-05" db="EMBL/GenBank/DDBJ databases">
        <title>Complete genome sequence of Bradyrhizobium diazoefficiens XF4 isolated from soybean nodule.</title>
        <authorList>
            <person name="Noda R."/>
            <person name="Kakizaki K."/>
            <person name="Minamisawa K."/>
        </authorList>
    </citation>
    <scope>NUCLEOTIDE SEQUENCE</scope>
    <source>
        <strain evidence="2">XF4</strain>
    </source>
</reference>
<evidence type="ECO:0000313" key="1">
    <source>
        <dbReference type="EMBL" id="BCE22397.1"/>
    </source>
</evidence>
<gene>
    <name evidence="3" type="ORF">XF10B_49750</name>
    <name evidence="1" type="ORF">XF1B_50780</name>
    <name evidence="2" type="ORF">XF4B_50100</name>
</gene>
<dbReference type="RefSeq" id="WP_304563584.1">
    <property type="nucleotide sequence ID" value="NZ_CP124748.1"/>
</dbReference>
<evidence type="ECO:0000313" key="2">
    <source>
        <dbReference type="EMBL" id="BCE48661.1"/>
    </source>
</evidence>
<sequence>MFETKTASRPAIVATVNETMAALRIGRAKIYELLNSGALESYLEGAARKITWRSIDAYVERRLAEESERRGIE</sequence>
<organism evidence="3">
    <name type="scientific">Bradyrhizobium diazoefficiens</name>
    <dbReference type="NCBI Taxonomy" id="1355477"/>
    <lineage>
        <taxon>Bacteria</taxon>
        <taxon>Pseudomonadati</taxon>
        <taxon>Pseudomonadota</taxon>
        <taxon>Alphaproteobacteria</taxon>
        <taxon>Hyphomicrobiales</taxon>
        <taxon>Nitrobacteraceae</taxon>
        <taxon>Bradyrhizobium</taxon>
    </lineage>
</organism>
<protein>
    <recommendedName>
        <fullName evidence="4">Helix-turn-helix domain-containing protein</fullName>
    </recommendedName>
</protein>
<dbReference type="AlphaFoldDB" id="A0A810CSJ0"/>
<reference evidence="1" key="1">
    <citation type="submission" date="2020-05" db="EMBL/GenBank/DDBJ databases">
        <title>Complete genome sequence of Bradyrhizobium diazoefficiens XF1 isolated from soybean nodule.</title>
        <authorList>
            <person name="Noda R."/>
            <person name="Kakizaki K."/>
            <person name="Minamisawa K."/>
        </authorList>
    </citation>
    <scope>NUCLEOTIDE SEQUENCE</scope>
    <source>
        <strain evidence="1">XF1</strain>
    </source>
</reference>
<dbReference type="EMBL" id="AP023091">
    <property type="protein sequence ID" value="BCE22397.1"/>
    <property type="molecule type" value="Genomic_DNA"/>
</dbReference>
<proteinExistence type="predicted"/>
<reference evidence="3" key="2">
    <citation type="submission" date="2020-05" db="EMBL/GenBank/DDBJ databases">
        <title>Complete genome sequence of Bradyrhizobium diazoefficiens XF10 isolated from soybean nodule.</title>
        <authorList>
            <person name="Noda R."/>
            <person name="Kakizaki K."/>
            <person name="Minamisawa K."/>
        </authorList>
    </citation>
    <scope>NUCLEOTIDE SEQUENCE</scope>
    <source>
        <strain evidence="3">XF10</strain>
    </source>
</reference>
<dbReference type="EMBL" id="AP023099">
    <property type="protein sequence ID" value="BCE92177.1"/>
    <property type="molecule type" value="Genomic_DNA"/>
</dbReference>
<evidence type="ECO:0008006" key="4">
    <source>
        <dbReference type="Google" id="ProtNLM"/>
    </source>
</evidence>